<dbReference type="InterPro" id="IPR015025">
    <property type="entry name" value="PoNi_C"/>
</dbReference>
<keyword evidence="3" id="KW-1185">Reference proteome</keyword>
<accession>A0ABS5E334</accession>
<dbReference type="SUPFAM" id="SSF140731">
    <property type="entry name" value="PA2201 C-terminal domain-like"/>
    <property type="match status" value="1"/>
</dbReference>
<feature type="domain" description="PoNi C-terminal" evidence="1">
    <location>
        <begin position="27"/>
        <end position="137"/>
    </location>
</feature>
<dbReference type="Proteomes" id="UP000672097">
    <property type="component" value="Unassembled WGS sequence"/>
</dbReference>
<evidence type="ECO:0000259" key="1">
    <source>
        <dbReference type="Pfam" id="PF08929"/>
    </source>
</evidence>
<evidence type="ECO:0000313" key="3">
    <source>
        <dbReference type="Proteomes" id="UP000672097"/>
    </source>
</evidence>
<name>A0ABS5E334_9BURK</name>
<dbReference type="Gene3D" id="1.10.3920.10">
    <property type="entry name" value="PA2201 C-terminal domain-like"/>
    <property type="match status" value="1"/>
</dbReference>
<dbReference type="InterPro" id="IPR028983">
    <property type="entry name" value="PA2201-like_C"/>
</dbReference>
<gene>
    <name evidence="2" type="ORF">KAK11_20845</name>
</gene>
<reference evidence="2 3" key="1">
    <citation type="submission" date="2021-04" db="EMBL/GenBank/DDBJ databases">
        <title>The genome sequence of type strain Ideonella paludis KCTC 32238.</title>
        <authorList>
            <person name="Liu Y."/>
        </authorList>
    </citation>
    <scope>NUCLEOTIDE SEQUENCE [LARGE SCALE GENOMIC DNA]</scope>
    <source>
        <strain evidence="2 3">KCTC 32238</strain>
    </source>
</reference>
<organism evidence="2 3">
    <name type="scientific">Ideonella paludis</name>
    <dbReference type="NCBI Taxonomy" id="1233411"/>
    <lineage>
        <taxon>Bacteria</taxon>
        <taxon>Pseudomonadati</taxon>
        <taxon>Pseudomonadota</taxon>
        <taxon>Betaproteobacteria</taxon>
        <taxon>Burkholderiales</taxon>
        <taxon>Sphaerotilaceae</taxon>
        <taxon>Ideonella</taxon>
    </lineage>
</organism>
<dbReference type="EMBL" id="JAGQDG010000010">
    <property type="protein sequence ID" value="MBQ0937786.1"/>
    <property type="molecule type" value="Genomic_DNA"/>
</dbReference>
<dbReference type="Pfam" id="PF08929">
    <property type="entry name" value="PoNi_C"/>
    <property type="match status" value="1"/>
</dbReference>
<proteinExistence type="predicted"/>
<protein>
    <submittedName>
        <fullName evidence="2">DUF1911 domain-containing protein</fullName>
    </submittedName>
</protein>
<sequence>MVSLGILLGGADAVRRISDWLTRFRHTDLLLEGLLAKVIVDPDDETTEFFHEQPYDPLIDAFYTAETPQDASAFVKQYLEGWYKSFEGVPWHDGHLVVTDEYSAYEGYWAFEAAAICVLYGIDDSSFRDHLVYPKDLADWAREHKVLDRLQPGQGAQALRMRCQGGQPCPQAGLWSTPAKANSQGHLSTSTTFIPTQV</sequence>
<dbReference type="RefSeq" id="WP_210811484.1">
    <property type="nucleotide sequence ID" value="NZ_JAGQDG010000010.1"/>
</dbReference>
<comment type="caution">
    <text evidence="2">The sequence shown here is derived from an EMBL/GenBank/DDBJ whole genome shotgun (WGS) entry which is preliminary data.</text>
</comment>
<evidence type="ECO:0000313" key="2">
    <source>
        <dbReference type="EMBL" id="MBQ0937786.1"/>
    </source>
</evidence>